<dbReference type="Proteomes" id="UP001597052">
    <property type="component" value="Unassembled WGS sequence"/>
</dbReference>
<sequence length="297" mass="34605">MIDDYNFALCLTHDVDRPYKTYHAPLYALRDRDPRHLRSLLPGTNSFWTFDRILELEDDLDVRSAFYFLSEQRLFGDRPPREWLTKDGWRLFGGRYSLDDRRIRDLIQELDAGGWEVGLHGSYESLTDRDRLATEKRAVERALGKSIRGGRQHYLNLSIPETWELHQAIGLDYDCSLGSSESYGFEHGYSIRRPFDDEFVVFPLTLMELALPNVETDIEGAWRECERLLAEAADNEAVMTVLWHPRFFSELDFPNYAALYRRLIERAQELGGWVGPPGAYYEQLDHPTPPIAPRQLD</sequence>
<accession>A0ABD6D7F7</accession>
<proteinExistence type="predicted"/>
<comment type="caution">
    <text evidence="1">The sequence shown here is derived from an EMBL/GenBank/DDBJ whole genome shotgun (WGS) entry which is preliminary data.</text>
</comment>
<dbReference type="Gene3D" id="3.20.20.370">
    <property type="entry name" value="Glycoside hydrolase/deacetylase"/>
    <property type="match status" value="1"/>
</dbReference>
<keyword evidence="2" id="KW-1185">Reference proteome</keyword>
<dbReference type="InterPro" id="IPR011330">
    <property type="entry name" value="Glyco_hydro/deAcase_b/a-brl"/>
</dbReference>
<dbReference type="RefSeq" id="WP_256395653.1">
    <property type="nucleotide sequence ID" value="NZ_JANHDJ010000002.1"/>
</dbReference>
<protein>
    <submittedName>
        <fullName evidence="1">Polysaccharide deacetylase family protein</fullName>
    </submittedName>
</protein>
<evidence type="ECO:0000313" key="1">
    <source>
        <dbReference type="EMBL" id="MFD1641972.1"/>
    </source>
</evidence>
<reference evidence="1 2" key="1">
    <citation type="journal article" date="2019" name="Int. J. Syst. Evol. Microbiol.">
        <title>The Global Catalogue of Microorganisms (GCM) 10K type strain sequencing project: providing services to taxonomists for standard genome sequencing and annotation.</title>
        <authorList>
            <consortium name="The Broad Institute Genomics Platform"/>
            <consortium name="The Broad Institute Genome Sequencing Center for Infectious Disease"/>
            <person name="Wu L."/>
            <person name="Ma J."/>
        </authorList>
    </citation>
    <scope>NUCLEOTIDE SEQUENCE [LARGE SCALE GENOMIC DNA]</scope>
    <source>
        <strain evidence="1 2">CGMCC 1.10593</strain>
    </source>
</reference>
<gene>
    <name evidence="1" type="ORF">ACFSBW_08815</name>
</gene>
<organism evidence="1 2">
    <name type="scientific">Halohasta litorea</name>
    <dbReference type="NCBI Taxonomy" id="869891"/>
    <lineage>
        <taxon>Archaea</taxon>
        <taxon>Methanobacteriati</taxon>
        <taxon>Methanobacteriota</taxon>
        <taxon>Stenosarchaea group</taxon>
        <taxon>Halobacteria</taxon>
        <taxon>Halobacteriales</taxon>
        <taxon>Haloferacaceae</taxon>
        <taxon>Halohasta</taxon>
    </lineage>
</organism>
<evidence type="ECO:0000313" key="2">
    <source>
        <dbReference type="Proteomes" id="UP001597052"/>
    </source>
</evidence>
<name>A0ABD6D7F7_9EURY</name>
<dbReference type="AlphaFoldDB" id="A0ABD6D7F7"/>
<dbReference type="EMBL" id="JBHUDM010000002">
    <property type="protein sequence ID" value="MFD1641972.1"/>
    <property type="molecule type" value="Genomic_DNA"/>
</dbReference>
<dbReference type="CDD" id="cd10931">
    <property type="entry name" value="CE4_u7"/>
    <property type="match status" value="1"/>
</dbReference>
<dbReference type="SUPFAM" id="SSF88713">
    <property type="entry name" value="Glycoside hydrolase/deacetylase"/>
    <property type="match status" value="1"/>
</dbReference>